<keyword evidence="3" id="KW-1185">Reference proteome</keyword>
<protein>
    <recommendedName>
        <fullName evidence="1">DUF4283 domain-containing protein</fullName>
    </recommendedName>
</protein>
<dbReference type="EMBL" id="EQ973779">
    <property type="protein sequence ID" value="EEF49164.1"/>
    <property type="molecule type" value="Genomic_DNA"/>
</dbReference>
<organism evidence="2 3">
    <name type="scientific">Ricinus communis</name>
    <name type="common">Castor bean</name>
    <dbReference type="NCBI Taxonomy" id="3988"/>
    <lineage>
        <taxon>Eukaryota</taxon>
        <taxon>Viridiplantae</taxon>
        <taxon>Streptophyta</taxon>
        <taxon>Embryophyta</taxon>
        <taxon>Tracheophyta</taxon>
        <taxon>Spermatophyta</taxon>
        <taxon>Magnoliopsida</taxon>
        <taxon>eudicotyledons</taxon>
        <taxon>Gunneridae</taxon>
        <taxon>Pentapetalae</taxon>
        <taxon>rosids</taxon>
        <taxon>fabids</taxon>
        <taxon>Malpighiales</taxon>
        <taxon>Euphorbiaceae</taxon>
        <taxon>Acalyphoideae</taxon>
        <taxon>Acalypheae</taxon>
        <taxon>Ricinus</taxon>
    </lineage>
</organism>
<dbReference type="AlphaFoldDB" id="B9RHF4"/>
<evidence type="ECO:0000313" key="3">
    <source>
        <dbReference type="Proteomes" id="UP000008311"/>
    </source>
</evidence>
<evidence type="ECO:0000313" key="2">
    <source>
        <dbReference type="EMBL" id="EEF49164.1"/>
    </source>
</evidence>
<reference evidence="3" key="1">
    <citation type="journal article" date="2010" name="Nat. Biotechnol.">
        <title>Draft genome sequence of the oilseed species Ricinus communis.</title>
        <authorList>
            <person name="Chan A.P."/>
            <person name="Crabtree J."/>
            <person name="Zhao Q."/>
            <person name="Lorenzi H."/>
            <person name="Orvis J."/>
            <person name="Puiu D."/>
            <person name="Melake-Berhan A."/>
            <person name="Jones K.M."/>
            <person name="Redman J."/>
            <person name="Chen G."/>
            <person name="Cahoon E.B."/>
            <person name="Gedil M."/>
            <person name="Stanke M."/>
            <person name="Haas B.J."/>
            <person name="Wortman J.R."/>
            <person name="Fraser-Liggett C.M."/>
            <person name="Ravel J."/>
            <person name="Rabinowicz P.D."/>
        </authorList>
    </citation>
    <scope>NUCLEOTIDE SEQUENCE [LARGE SCALE GENOMIC DNA]</scope>
    <source>
        <strain evidence="3">cv. Hale</strain>
    </source>
</reference>
<sequence>MVKELENLLDKFSLTDAEEKVVDLGESKEGADQNFFVLGRVLSLMPFNVIAMKNAMTGAWKPSHGFTIKELSNNNFVFIFHSRSDVRIVLNNGPRHFNENLLIFKDLRDDQPAILCVNEALHMRKSRDSCFFHFL</sequence>
<gene>
    <name evidence="2" type="ORF">RCOM_1524410</name>
</gene>
<proteinExistence type="predicted"/>
<name>B9RHF4_RICCO</name>
<feature type="domain" description="DUF4283" evidence="1">
    <location>
        <begin position="34"/>
        <end position="108"/>
    </location>
</feature>
<dbReference type="Proteomes" id="UP000008311">
    <property type="component" value="Unassembled WGS sequence"/>
</dbReference>
<accession>B9RHF4</accession>
<evidence type="ECO:0000259" key="1">
    <source>
        <dbReference type="Pfam" id="PF14111"/>
    </source>
</evidence>
<dbReference type="Pfam" id="PF14111">
    <property type="entry name" value="DUF4283"/>
    <property type="match status" value="1"/>
</dbReference>
<dbReference type="InterPro" id="IPR025558">
    <property type="entry name" value="DUF4283"/>
</dbReference>
<dbReference type="InParanoid" id="B9RHF4"/>